<dbReference type="GO" id="GO:0048787">
    <property type="term" value="C:presynaptic active zone membrane"/>
    <property type="evidence" value="ECO:0007669"/>
    <property type="project" value="TreeGrafter"/>
</dbReference>
<feature type="domain" description="T-SNARE coiled-coil homology" evidence="8">
    <location>
        <begin position="96"/>
        <end position="158"/>
    </location>
</feature>
<protein>
    <submittedName>
        <fullName evidence="9">(spotted green pufferfish) hypothetical protein</fullName>
    </submittedName>
</protein>
<dbReference type="GO" id="GO:0048278">
    <property type="term" value="P:vesicle docking"/>
    <property type="evidence" value="ECO:0007669"/>
    <property type="project" value="TreeGrafter"/>
</dbReference>
<dbReference type="GO" id="GO:0005484">
    <property type="term" value="F:SNAP receptor activity"/>
    <property type="evidence" value="ECO:0007669"/>
    <property type="project" value="TreeGrafter"/>
</dbReference>
<dbReference type="FunFam" id="1.20.5.110:FF:000022">
    <property type="entry name" value="Syntaxin 19"/>
    <property type="match status" value="1"/>
</dbReference>
<dbReference type="InterPro" id="IPR010989">
    <property type="entry name" value="SNARE"/>
</dbReference>
<evidence type="ECO:0000256" key="4">
    <source>
        <dbReference type="ARBA" id="ARBA00023054"/>
    </source>
</evidence>
<dbReference type="SMART" id="SM00397">
    <property type="entry name" value="t_SNARE"/>
    <property type="match status" value="1"/>
</dbReference>
<dbReference type="GO" id="GO:0031201">
    <property type="term" value="C:SNARE complex"/>
    <property type="evidence" value="ECO:0007669"/>
    <property type="project" value="TreeGrafter"/>
</dbReference>
<dbReference type="SUPFAM" id="SSF47661">
    <property type="entry name" value="t-snare proteins"/>
    <property type="match status" value="1"/>
</dbReference>
<dbReference type="AlphaFoldDB" id="Q4T636"/>
<feature type="coiled-coil region" evidence="6">
    <location>
        <begin position="60"/>
        <end position="119"/>
    </location>
</feature>
<dbReference type="GO" id="GO:0031629">
    <property type="term" value="P:synaptic vesicle fusion to presynaptic active zone membrane"/>
    <property type="evidence" value="ECO:0007669"/>
    <property type="project" value="TreeGrafter"/>
</dbReference>
<dbReference type="PROSITE" id="PS50192">
    <property type="entry name" value="T_SNARE"/>
    <property type="match status" value="1"/>
</dbReference>
<evidence type="ECO:0000256" key="6">
    <source>
        <dbReference type="SAM" id="Coils"/>
    </source>
</evidence>
<organism evidence="9">
    <name type="scientific">Tetraodon nigroviridis</name>
    <name type="common">Spotted green pufferfish</name>
    <name type="synonym">Chelonodon nigroviridis</name>
    <dbReference type="NCBI Taxonomy" id="99883"/>
    <lineage>
        <taxon>Eukaryota</taxon>
        <taxon>Metazoa</taxon>
        <taxon>Chordata</taxon>
        <taxon>Craniata</taxon>
        <taxon>Vertebrata</taxon>
        <taxon>Euteleostomi</taxon>
        <taxon>Actinopterygii</taxon>
        <taxon>Neopterygii</taxon>
        <taxon>Teleostei</taxon>
        <taxon>Neoteleostei</taxon>
        <taxon>Acanthomorphata</taxon>
        <taxon>Eupercaria</taxon>
        <taxon>Tetraodontiformes</taxon>
        <taxon>Tetradontoidea</taxon>
        <taxon>Tetraodontidae</taxon>
        <taxon>Tetraodon</taxon>
    </lineage>
</organism>
<dbReference type="Pfam" id="PF00804">
    <property type="entry name" value="Syntaxin"/>
    <property type="match status" value="1"/>
</dbReference>
<reference evidence="9" key="1">
    <citation type="journal article" date="2004" name="Nature">
        <title>Genome duplication in the teleost fish Tetraodon nigroviridis reveals the early vertebrate proto-karyotype.</title>
        <authorList>
            <person name="Jaillon O."/>
            <person name="Aury J.-M."/>
            <person name="Brunet F."/>
            <person name="Petit J.-L."/>
            <person name="Stange-Thomann N."/>
            <person name="Mauceli E."/>
            <person name="Bouneau L."/>
            <person name="Fischer C."/>
            <person name="Ozouf-Costaz C."/>
            <person name="Bernot A."/>
            <person name="Nicaud S."/>
            <person name="Jaffe D."/>
            <person name="Fisher S."/>
            <person name="Lutfalla G."/>
            <person name="Dossat C."/>
            <person name="Segurens B."/>
            <person name="Dasilva C."/>
            <person name="Salanoubat M."/>
            <person name="Levy M."/>
            <person name="Boudet N."/>
            <person name="Castellano S."/>
            <person name="Anthouard V."/>
            <person name="Jubin C."/>
            <person name="Castelli V."/>
            <person name="Katinka M."/>
            <person name="Vacherie B."/>
            <person name="Biemont C."/>
            <person name="Skalli Z."/>
            <person name="Cattolico L."/>
            <person name="Poulain J."/>
            <person name="De Berardinis V."/>
            <person name="Cruaud C."/>
            <person name="Duprat S."/>
            <person name="Brottier P."/>
            <person name="Coutanceau J.-P."/>
            <person name="Gouzy J."/>
            <person name="Parra G."/>
            <person name="Lardier G."/>
            <person name="Chapple C."/>
            <person name="McKernan K.J."/>
            <person name="McEwan P."/>
            <person name="Bosak S."/>
            <person name="Kellis M."/>
            <person name="Volff J.-N."/>
            <person name="Guigo R."/>
            <person name="Zody M.C."/>
            <person name="Mesirov J."/>
            <person name="Lindblad-Toh K."/>
            <person name="Birren B."/>
            <person name="Nusbaum C."/>
            <person name="Kahn D."/>
            <person name="Robinson-Rechavi M."/>
            <person name="Laudet V."/>
            <person name="Schachter V."/>
            <person name="Quetier F."/>
            <person name="Saurin W."/>
            <person name="Scarpelli C."/>
            <person name="Wincker P."/>
            <person name="Lander E.S."/>
            <person name="Weissenbach J."/>
            <person name="Roest Crollius H."/>
        </authorList>
    </citation>
    <scope>NUCLEOTIDE SEQUENCE [LARGE SCALE GENOMIC DNA]</scope>
</reference>
<dbReference type="OrthoDB" id="10255013at2759"/>
<dbReference type="PANTHER" id="PTHR19957:SF29">
    <property type="entry name" value="SYNTAXIN-19"/>
    <property type="match status" value="1"/>
</dbReference>
<feature type="region of interest" description="Disordered" evidence="7">
    <location>
        <begin position="1"/>
        <end position="34"/>
    </location>
</feature>
<comment type="caution">
    <text evidence="9">The sequence shown here is derived from an EMBL/GenBank/DDBJ whole genome shotgun (WGS) entry which is preliminary data.</text>
</comment>
<evidence type="ECO:0000256" key="3">
    <source>
        <dbReference type="ARBA" id="ARBA00022448"/>
    </source>
</evidence>
<evidence type="ECO:0000313" key="9">
    <source>
        <dbReference type="EMBL" id="CAF91646.1"/>
    </source>
</evidence>
<dbReference type="GO" id="GO:0000149">
    <property type="term" value="F:SNARE binding"/>
    <property type="evidence" value="ECO:0007669"/>
    <property type="project" value="TreeGrafter"/>
</dbReference>
<evidence type="ECO:0000256" key="2">
    <source>
        <dbReference type="ARBA" id="ARBA00009063"/>
    </source>
</evidence>
<dbReference type="InterPro" id="IPR006011">
    <property type="entry name" value="Syntaxin_N"/>
</dbReference>
<comment type="similarity">
    <text evidence="2">Belongs to the syntaxin family.</text>
</comment>
<proteinExistence type="inferred from homology"/>
<keyword evidence="3" id="KW-0813">Transport</keyword>
<feature type="compositionally biased region" description="Basic and acidic residues" evidence="7">
    <location>
        <begin position="1"/>
        <end position="14"/>
    </location>
</feature>
<dbReference type="Gene3D" id="1.20.5.110">
    <property type="match status" value="1"/>
</dbReference>
<evidence type="ECO:0000256" key="1">
    <source>
        <dbReference type="ARBA" id="ARBA00004184"/>
    </source>
</evidence>
<reference evidence="9" key="2">
    <citation type="submission" date="2004-02" db="EMBL/GenBank/DDBJ databases">
        <authorList>
            <consortium name="Genoscope"/>
            <consortium name="Whitehead Institute Centre for Genome Research"/>
        </authorList>
    </citation>
    <scope>NUCLEOTIDE SEQUENCE</scope>
</reference>
<accession>Q4T636</accession>
<name>Q4T636_TETNG</name>
<keyword evidence="4 6" id="KW-0175">Coiled coil</keyword>
<evidence type="ECO:0000256" key="5">
    <source>
        <dbReference type="ARBA" id="ARBA00023136"/>
    </source>
</evidence>
<dbReference type="InterPro" id="IPR045242">
    <property type="entry name" value="Syntaxin"/>
</dbReference>
<gene>
    <name evidence="9" type="ORF">GSTENG00006503001</name>
</gene>
<dbReference type="InterPro" id="IPR000727">
    <property type="entry name" value="T_SNARE_dom"/>
</dbReference>
<dbReference type="GO" id="GO:0006886">
    <property type="term" value="P:intracellular protein transport"/>
    <property type="evidence" value="ECO:0007669"/>
    <property type="project" value="TreeGrafter"/>
</dbReference>
<sequence length="182" mass="20895">MRDRLEELQKKSQEFSDAASEDVIPVSEEPEDDNPVVGVMTQQAVVFEVEPVIDNFLSEAQNIRGDITALEIEVHSTEEQHGPAAVTTRIQRCQYAALKRKFQQELLSLENSMKELHDLFVEIFMLVEEQGMFIDHIQVNVEGTQDYVDASNEKFKLAARYKKKNPLRQLCCCCCPPWRCCL</sequence>
<dbReference type="EMBL" id="CAAE01008959">
    <property type="protein sequence ID" value="CAF91646.1"/>
    <property type="molecule type" value="Genomic_DNA"/>
</dbReference>
<evidence type="ECO:0000256" key="7">
    <source>
        <dbReference type="SAM" id="MobiDB-lite"/>
    </source>
</evidence>
<comment type="subcellular location">
    <subcellularLocation>
        <location evidence="1">Endomembrane system</location>
        <topology evidence="1">Peripheral membrane protein</topology>
    </subcellularLocation>
</comment>
<dbReference type="KEGG" id="tng:GSTEN00006503G001"/>
<keyword evidence="5" id="KW-0472">Membrane</keyword>
<dbReference type="PANTHER" id="PTHR19957">
    <property type="entry name" value="SYNTAXIN"/>
    <property type="match status" value="1"/>
</dbReference>
<dbReference type="GO" id="GO:0008021">
    <property type="term" value="C:synaptic vesicle"/>
    <property type="evidence" value="ECO:0007669"/>
    <property type="project" value="TreeGrafter"/>
</dbReference>
<evidence type="ECO:0000259" key="8">
    <source>
        <dbReference type="PROSITE" id="PS50192"/>
    </source>
</evidence>